<dbReference type="GO" id="GO:0016787">
    <property type="term" value="F:hydrolase activity"/>
    <property type="evidence" value="ECO:0007669"/>
    <property type="project" value="UniProtKB-KW"/>
</dbReference>
<keyword evidence="3" id="KW-1185">Reference proteome</keyword>
<reference evidence="2 3" key="1">
    <citation type="submission" date="2020-08" db="EMBL/GenBank/DDBJ databases">
        <authorList>
            <person name="Mo P."/>
        </authorList>
    </citation>
    <scope>NUCLEOTIDE SEQUENCE [LARGE SCALE GENOMIC DNA]</scope>
    <source>
        <strain evidence="2 3">CGMCC 4.1532</strain>
    </source>
</reference>
<dbReference type="Gene3D" id="3.40.50.1820">
    <property type="entry name" value="alpha/beta hydrolase"/>
    <property type="match status" value="1"/>
</dbReference>
<keyword evidence="2" id="KW-0378">Hydrolase</keyword>
<dbReference type="Proteomes" id="UP000515728">
    <property type="component" value="Chromosome"/>
</dbReference>
<name>A0A7G7MH11_9PSEU</name>
<evidence type="ECO:0000313" key="3">
    <source>
        <dbReference type="Proteomes" id="UP000515728"/>
    </source>
</evidence>
<protein>
    <submittedName>
        <fullName evidence="2">Alpha/beta hydrolase</fullName>
    </submittedName>
</protein>
<proteinExistence type="predicted"/>
<dbReference type="InterPro" id="IPR003140">
    <property type="entry name" value="PLipase/COase/thioEstase"/>
</dbReference>
<organism evidence="2 3">
    <name type="scientific">Pseudonocardia petroleophila</name>
    <dbReference type="NCBI Taxonomy" id="37331"/>
    <lineage>
        <taxon>Bacteria</taxon>
        <taxon>Bacillati</taxon>
        <taxon>Actinomycetota</taxon>
        <taxon>Actinomycetes</taxon>
        <taxon>Pseudonocardiales</taxon>
        <taxon>Pseudonocardiaceae</taxon>
        <taxon>Pseudonocardia</taxon>
    </lineage>
</organism>
<dbReference type="SUPFAM" id="SSF53474">
    <property type="entry name" value="alpha/beta-Hydrolases"/>
    <property type="match status" value="1"/>
</dbReference>
<gene>
    <name evidence="2" type="ORF">H6H00_29115</name>
</gene>
<evidence type="ECO:0000259" key="1">
    <source>
        <dbReference type="Pfam" id="PF02230"/>
    </source>
</evidence>
<dbReference type="Pfam" id="PF02230">
    <property type="entry name" value="Abhydrolase_2"/>
    <property type="match status" value="1"/>
</dbReference>
<dbReference type="RefSeq" id="WP_185718823.1">
    <property type="nucleotide sequence ID" value="NZ_BAAAWI010000001.1"/>
</dbReference>
<evidence type="ECO:0000313" key="2">
    <source>
        <dbReference type="EMBL" id="QNG52072.1"/>
    </source>
</evidence>
<accession>A0A7G7MH11</accession>
<dbReference type="KEGG" id="ppel:H6H00_29115"/>
<dbReference type="InterPro" id="IPR029058">
    <property type="entry name" value="AB_hydrolase_fold"/>
</dbReference>
<dbReference type="AlphaFoldDB" id="A0A7G7MH11"/>
<feature type="domain" description="Phospholipase/carboxylesterase/thioesterase" evidence="1">
    <location>
        <begin position="83"/>
        <end position="205"/>
    </location>
</feature>
<sequence length="219" mass="23723">MTDVLDRPHVWLPGSPGHPPLLFLHGTGGDEHDLLPLREHLDPRAPALSVRGTVLENGVPRFFRRLAEGVFDEDDLHHQVDALAEFLVAAEQRYGVPAGSWTAVGFSNGANIASALLFTHPERLDGAILLAAMIPFRDGPPPSDLSGRRVLISNGRHDPMATAVHTSTLLDQFRSAGAETTAAPHDGGHTISPARLPRMAAWLASHTTDRKRNDDGHHQ</sequence>
<dbReference type="EMBL" id="CP060131">
    <property type="protein sequence ID" value="QNG52072.1"/>
    <property type="molecule type" value="Genomic_DNA"/>
</dbReference>